<feature type="transmembrane region" description="Helical" evidence="3">
    <location>
        <begin position="813"/>
        <end position="833"/>
    </location>
</feature>
<dbReference type="AlphaFoldDB" id="N4X5K0"/>
<feature type="region of interest" description="Disordered" evidence="2">
    <location>
        <begin position="355"/>
        <end position="394"/>
    </location>
</feature>
<accession>N4X5K0</accession>
<dbReference type="Pfam" id="PF24883">
    <property type="entry name" value="NPHP3_N"/>
    <property type="match status" value="1"/>
</dbReference>
<feature type="domain" description="Nephrocystin 3-like N-terminal" evidence="4">
    <location>
        <begin position="4"/>
        <end position="103"/>
    </location>
</feature>
<keyword evidence="3" id="KW-0812">Transmembrane</keyword>
<keyword evidence="6" id="KW-1185">Reference proteome</keyword>
<organism evidence="5 6">
    <name type="scientific">Cochliobolus heterostrophus (strain C4 / ATCC 48331 / race T)</name>
    <name type="common">Southern corn leaf blight fungus</name>
    <name type="synonym">Bipolaris maydis</name>
    <dbReference type="NCBI Taxonomy" id="665024"/>
    <lineage>
        <taxon>Eukaryota</taxon>
        <taxon>Fungi</taxon>
        <taxon>Dikarya</taxon>
        <taxon>Ascomycota</taxon>
        <taxon>Pezizomycotina</taxon>
        <taxon>Dothideomycetes</taxon>
        <taxon>Pleosporomycetidae</taxon>
        <taxon>Pleosporales</taxon>
        <taxon>Pleosporineae</taxon>
        <taxon>Pleosporaceae</taxon>
        <taxon>Bipolaris</taxon>
    </lineage>
</organism>
<evidence type="ECO:0000256" key="3">
    <source>
        <dbReference type="SAM" id="Phobius"/>
    </source>
</evidence>
<reference evidence="5 6" key="1">
    <citation type="journal article" date="2012" name="PLoS Pathog.">
        <title>Diverse lifestyles and strategies of plant pathogenesis encoded in the genomes of eighteen Dothideomycetes fungi.</title>
        <authorList>
            <person name="Ohm R.A."/>
            <person name="Feau N."/>
            <person name="Henrissat B."/>
            <person name="Schoch C.L."/>
            <person name="Horwitz B.A."/>
            <person name="Barry K.W."/>
            <person name="Condon B.J."/>
            <person name="Copeland A.C."/>
            <person name="Dhillon B."/>
            <person name="Glaser F."/>
            <person name="Hesse C.N."/>
            <person name="Kosti I."/>
            <person name="LaButti K."/>
            <person name="Lindquist E.A."/>
            <person name="Lucas S."/>
            <person name="Salamov A.A."/>
            <person name="Bradshaw R.E."/>
            <person name="Ciuffetti L."/>
            <person name="Hamelin R.C."/>
            <person name="Kema G.H.J."/>
            <person name="Lawrence C."/>
            <person name="Scott J.A."/>
            <person name="Spatafora J.W."/>
            <person name="Turgeon B.G."/>
            <person name="de Wit P.J.G.M."/>
            <person name="Zhong S."/>
            <person name="Goodwin S.B."/>
            <person name="Grigoriev I.V."/>
        </authorList>
    </citation>
    <scope>NUCLEOTIDE SEQUENCE [LARGE SCALE GENOMIC DNA]</scope>
    <source>
        <strain evidence="6">C4 / ATCC 48331 / race T</strain>
    </source>
</reference>
<evidence type="ECO:0000259" key="4">
    <source>
        <dbReference type="Pfam" id="PF24883"/>
    </source>
</evidence>
<dbReference type="OrthoDB" id="5355526at2759"/>
<name>N4X5K0_COCH4</name>
<proteinExistence type="predicted"/>
<keyword evidence="1" id="KW-0677">Repeat</keyword>
<dbReference type="EMBL" id="KB733450">
    <property type="protein sequence ID" value="ENI06940.1"/>
    <property type="molecule type" value="Genomic_DNA"/>
</dbReference>
<gene>
    <name evidence="5" type="ORF">COCC4DRAFT_48914</name>
</gene>
<evidence type="ECO:0000313" key="6">
    <source>
        <dbReference type="Proteomes" id="UP000012338"/>
    </source>
</evidence>
<evidence type="ECO:0000256" key="2">
    <source>
        <dbReference type="SAM" id="MobiDB-lite"/>
    </source>
</evidence>
<dbReference type="InterPro" id="IPR056884">
    <property type="entry name" value="NPHP3-like_N"/>
</dbReference>
<feature type="compositionally biased region" description="Acidic residues" evidence="2">
    <location>
        <begin position="370"/>
        <end position="390"/>
    </location>
</feature>
<feature type="compositionally biased region" description="Low complexity" evidence="2">
    <location>
        <begin position="592"/>
        <end position="607"/>
    </location>
</feature>
<reference evidence="6" key="2">
    <citation type="journal article" date="2013" name="PLoS Genet.">
        <title>Comparative genome structure, secondary metabolite, and effector coding capacity across Cochliobolus pathogens.</title>
        <authorList>
            <person name="Condon B.J."/>
            <person name="Leng Y."/>
            <person name="Wu D."/>
            <person name="Bushley K.E."/>
            <person name="Ohm R.A."/>
            <person name="Otillar R."/>
            <person name="Martin J."/>
            <person name="Schackwitz W."/>
            <person name="Grimwood J."/>
            <person name="MohdZainudin N."/>
            <person name="Xue C."/>
            <person name="Wang R."/>
            <person name="Manning V.A."/>
            <person name="Dhillon B."/>
            <person name="Tu Z.J."/>
            <person name="Steffenson B.J."/>
            <person name="Salamov A."/>
            <person name="Sun H."/>
            <person name="Lowry S."/>
            <person name="LaButti K."/>
            <person name="Han J."/>
            <person name="Copeland A."/>
            <person name="Lindquist E."/>
            <person name="Barry K."/>
            <person name="Schmutz J."/>
            <person name="Baker S.E."/>
            <person name="Ciuffetti L.M."/>
            <person name="Grigoriev I.V."/>
            <person name="Zhong S."/>
            <person name="Turgeon B.G."/>
        </authorList>
    </citation>
    <scope>NUCLEOTIDE SEQUENCE [LARGE SCALE GENOMIC DNA]</scope>
    <source>
        <strain evidence="6">C4 / ATCC 48331 / race T</strain>
    </source>
</reference>
<sequence>MGHTDVVFFFCDYRDNQRNTCTAVLYGLIRQIITKRPGLEEQVYSHIAILEEVHQKLEKLERPKETLEILNVLWQIFAGLVTSVELGTIFCVIDGLDECEPRNFMEVQVDQRDRSFLLETLTHVASLFLHQEDWDGNLDLPADVRKRLALFVRYNNDWNRTTSDKDIVAEVRKRLVVLVHNQEDWNRIRDISVEDIVKKIKKSLVFLANDEKIWDRNQDPFDHESDRASVISQTDSIWSSASLGSAATGISAASGYSAMEIETATNELLRIFLEHEHLTTLYETALKRNSIGPDRLQRNVRRLLKAFARDLQTTADTELKRLAARLVSIKATYVARSVIEKHQILRFLNVRGNPNPMDSYQKSGEGLGKEDDEDEKEVEDNDNDEYEGEDPENHVDEDLIQDLSDFRHFLTDGEAFALFQRKLEAFVLNKPIEEKGSGEKKVQLPNQMPSLVPEVDFPIEFEEGFIEERYHRTILSRSQAALENLLIVVGFLEPPLEPGMIRVRWRCRCGESFFGDATEYRHNGIHELTSRMSRSTGANITTTSYSKTSTNQNWNFKLPNWVRRFTITSSSAKAAAPNSGGGLPQYNARNHSAPSTSSAPTTNTPTNSNARLHLLACAHRNERRKCLLQDPINSVSTDRALFCFMKQQIRRNHSRFRNILTMRSIQGMFFVKFRLRMGNNVEVRDHNPCCTSTNPAICECIPPKPKVEPSQDAEYRCSPAGPLATWPPVLSQDLMHMLSSPQCIHEDETWVLDQLPKRTAGELRACVGKPAEGWGIYYKEGTDYNMIAFAVFLLGSLLFGILWAVLKKDIQGAFGVSSYVMTGVPILLTWMATRAENFR</sequence>
<keyword evidence="3" id="KW-0472">Membrane</keyword>
<protein>
    <recommendedName>
        <fullName evidence="4">Nephrocystin 3-like N-terminal domain-containing protein</fullName>
    </recommendedName>
</protein>
<dbReference type="Proteomes" id="UP000012338">
    <property type="component" value="Unassembled WGS sequence"/>
</dbReference>
<feature type="region of interest" description="Disordered" evidence="2">
    <location>
        <begin position="573"/>
        <end position="607"/>
    </location>
</feature>
<feature type="transmembrane region" description="Helical" evidence="3">
    <location>
        <begin position="786"/>
        <end position="806"/>
    </location>
</feature>
<keyword evidence="3" id="KW-1133">Transmembrane helix</keyword>
<evidence type="ECO:0000313" key="5">
    <source>
        <dbReference type="EMBL" id="ENI06940.1"/>
    </source>
</evidence>
<evidence type="ECO:0000256" key="1">
    <source>
        <dbReference type="ARBA" id="ARBA00022737"/>
    </source>
</evidence>
<dbReference type="HOGENOM" id="CLU_017396_0_0_1"/>